<accession>A0A9P0FIB3</accession>
<evidence type="ECO:0000256" key="3">
    <source>
        <dbReference type="ARBA" id="ARBA00022525"/>
    </source>
</evidence>
<dbReference type="Proteomes" id="UP001154078">
    <property type="component" value="Chromosome 5"/>
</dbReference>
<protein>
    <submittedName>
        <fullName evidence="5">Uncharacterized protein</fullName>
    </submittedName>
</protein>
<dbReference type="Gene3D" id="1.10.238.270">
    <property type="match status" value="1"/>
</dbReference>
<dbReference type="GO" id="GO:0005576">
    <property type="term" value="C:extracellular region"/>
    <property type="evidence" value="ECO:0007669"/>
    <property type="project" value="UniProtKB-SubCell"/>
</dbReference>
<name>A0A9P0FIB3_BRAAE</name>
<dbReference type="PANTHER" id="PTHR21066:SF17">
    <property type="entry name" value="AGAP011368-PA"/>
    <property type="match status" value="1"/>
</dbReference>
<feature type="chain" id="PRO_5040424282" evidence="4">
    <location>
        <begin position="20"/>
        <end position="244"/>
    </location>
</feature>
<evidence type="ECO:0000256" key="2">
    <source>
        <dbReference type="ARBA" id="ARBA00008098"/>
    </source>
</evidence>
<reference evidence="5" key="1">
    <citation type="submission" date="2021-12" db="EMBL/GenBank/DDBJ databases">
        <authorList>
            <person name="King R."/>
        </authorList>
    </citation>
    <scope>NUCLEOTIDE SEQUENCE</scope>
</reference>
<dbReference type="SUPFAM" id="SSF47565">
    <property type="entry name" value="Insect pheromone/odorant-binding proteins"/>
    <property type="match status" value="1"/>
</dbReference>
<dbReference type="InterPro" id="IPR052295">
    <property type="entry name" value="Odorant-binding_protein"/>
</dbReference>
<feature type="signal peptide" evidence="4">
    <location>
        <begin position="1"/>
        <end position="19"/>
    </location>
</feature>
<dbReference type="OrthoDB" id="6622484at2759"/>
<sequence length="244" mass="27948">MKIVLLFAVITVAVSAVTGYDFDDSEYNSLLSEDLEELYSSLEQPSLNARNRRDEEAVMQDKCRGRRKKLCCGEIVWDQFHEEDKEVKRACFKELHQGEDMQAFDGKHFDHFKCENVEKHRKDMVCLAQCSGQKKNLLDDAGNVREEDFTQHVKSAFANEPWFQPLQDKIIETCLADSKVKDDKDSEANACNPAGLKLMHCMFKEIQLSCPTEQIKDPKSCSRLQERLKKGGNLPPPPPPTFDE</sequence>
<evidence type="ECO:0000256" key="4">
    <source>
        <dbReference type="SAM" id="SignalP"/>
    </source>
</evidence>
<comment type="subcellular location">
    <subcellularLocation>
        <location evidence="1">Secreted</location>
    </subcellularLocation>
</comment>
<evidence type="ECO:0000313" key="6">
    <source>
        <dbReference type="Proteomes" id="UP001154078"/>
    </source>
</evidence>
<evidence type="ECO:0000256" key="1">
    <source>
        <dbReference type="ARBA" id="ARBA00004613"/>
    </source>
</evidence>
<gene>
    <name evidence="5" type="ORF">MELIAE_LOCUS8318</name>
</gene>
<keyword evidence="3" id="KW-0964">Secreted</keyword>
<organism evidence="5 6">
    <name type="scientific">Brassicogethes aeneus</name>
    <name type="common">Rape pollen beetle</name>
    <name type="synonym">Meligethes aeneus</name>
    <dbReference type="NCBI Taxonomy" id="1431903"/>
    <lineage>
        <taxon>Eukaryota</taxon>
        <taxon>Metazoa</taxon>
        <taxon>Ecdysozoa</taxon>
        <taxon>Arthropoda</taxon>
        <taxon>Hexapoda</taxon>
        <taxon>Insecta</taxon>
        <taxon>Pterygota</taxon>
        <taxon>Neoptera</taxon>
        <taxon>Endopterygota</taxon>
        <taxon>Coleoptera</taxon>
        <taxon>Polyphaga</taxon>
        <taxon>Cucujiformia</taxon>
        <taxon>Nitidulidae</taxon>
        <taxon>Meligethinae</taxon>
        <taxon>Brassicogethes</taxon>
    </lineage>
</organism>
<dbReference type="PANTHER" id="PTHR21066">
    <property type="entry name" value="ODORANT-BINDING PROTEIN 59A-RELATED"/>
    <property type="match status" value="1"/>
</dbReference>
<dbReference type="GO" id="GO:0005549">
    <property type="term" value="F:odorant binding"/>
    <property type="evidence" value="ECO:0007669"/>
    <property type="project" value="InterPro"/>
</dbReference>
<keyword evidence="4" id="KW-0732">Signal</keyword>
<dbReference type="EMBL" id="OV121136">
    <property type="protein sequence ID" value="CAH0557648.1"/>
    <property type="molecule type" value="Genomic_DNA"/>
</dbReference>
<proteinExistence type="inferred from homology"/>
<dbReference type="InterPro" id="IPR036728">
    <property type="entry name" value="PBP_GOBP_sf"/>
</dbReference>
<evidence type="ECO:0000313" key="5">
    <source>
        <dbReference type="EMBL" id="CAH0557648.1"/>
    </source>
</evidence>
<keyword evidence="6" id="KW-1185">Reference proteome</keyword>
<dbReference type="AlphaFoldDB" id="A0A9P0FIB3"/>
<comment type="similarity">
    <text evidence="2">Belongs to the PBP/GOBP family.</text>
</comment>